<accession>A0A316A163</accession>
<dbReference type="Pfam" id="PF14317">
    <property type="entry name" value="YcxB"/>
    <property type="match status" value="1"/>
</dbReference>
<keyword evidence="1" id="KW-0472">Membrane</keyword>
<name>A0A316A163_9FIRM</name>
<evidence type="ECO:0000313" key="4">
    <source>
        <dbReference type="Proteomes" id="UP000254051"/>
    </source>
</evidence>
<sequence length="167" mass="19343">MEEKIQVQMTENMLYDFMLFHTYSKLAGFLTNVLGMAVIFMGIIMFAMGKNTAWQLVFYIVAGIAFLGFTPLQLKFRARKQLKINPEYREVCTYLFGESGITAIRNERTKVYEWDSIQKVVATPKTIGYYYDENQAIIIPKQAYGKRFTAVMNIVLEHVPRGVVKIR</sequence>
<dbReference type="OrthoDB" id="9792641at2"/>
<dbReference type="Proteomes" id="UP000254051">
    <property type="component" value="Unassembled WGS sequence"/>
</dbReference>
<reference evidence="4" key="1">
    <citation type="submission" date="2017-07" db="EMBL/GenBank/DDBJ databases">
        <authorList>
            <person name="Varghese N."/>
            <person name="Submissions S."/>
        </authorList>
    </citation>
    <scope>NUCLEOTIDE SEQUENCE [LARGE SCALE GENOMIC DNA]</scope>
    <source>
        <strain evidence="4">NLAE-zl-C134</strain>
    </source>
</reference>
<feature type="domain" description="YcxB-like C-terminal" evidence="2">
    <location>
        <begin position="96"/>
        <end position="143"/>
    </location>
</feature>
<dbReference type="InterPro" id="IPR025588">
    <property type="entry name" value="YcxB-like_C"/>
</dbReference>
<evidence type="ECO:0000256" key="1">
    <source>
        <dbReference type="SAM" id="Phobius"/>
    </source>
</evidence>
<keyword evidence="1" id="KW-1133">Transmembrane helix</keyword>
<dbReference type="AlphaFoldDB" id="A0A316A163"/>
<evidence type="ECO:0000313" key="3">
    <source>
        <dbReference type="EMBL" id="SUQ12828.1"/>
    </source>
</evidence>
<gene>
    <name evidence="3" type="ORF">SAMN05216529_10243</name>
</gene>
<proteinExistence type="predicted"/>
<keyword evidence="4" id="KW-1185">Reference proteome</keyword>
<evidence type="ECO:0000259" key="2">
    <source>
        <dbReference type="Pfam" id="PF14317"/>
    </source>
</evidence>
<organism evidence="3 4">
    <name type="scientific">Faecalicatena contorta</name>
    <dbReference type="NCBI Taxonomy" id="39482"/>
    <lineage>
        <taxon>Bacteria</taxon>
        <taxon>Bacillati</taxon>
        <taxon>Bacillota</taxon>
        <taxon>Clostridia</taxon>
        <taxon>Lachnospirales</taxon>
        <taxon>Lachnospiraceae</taxon>
        <taxon>Faecalicatena</taxon>
    </lineage>
</organism>
<feature type="transmembrane region" description="Helical" evidence="1">
    <location>
        <begin position="53"/>
        <end position="74"/>
    </location>
</feature>
<feature type="transmembrane region" description="Helical" evidence="1">
    <location>
        <begin position="26"/>
        <end position="47"/>
    </location>
</feature>
<dbReference type="EMBL" id="UHJJ01000002">
    <property type="protein sequence ID" value="SUQ12828.1"/>
    <property type="molecule type" value="Genomic_DNA"/>
</dbReference>
<dbReference type="RefSeq" id="WP_109708861.1">
    <property type="nucleotide sequence ID" value="NZ_QGDS01000002.1"/>
</dbReference>
<keyword evidence="1" id="KW-0812">Transmembrane</keyword>
<protein>
    <submittedName>
        <fullName evidence="3">YcxB-like protein</fullName>
    </submittedName>
</protein>